<dbReference type="PANTHER" id="PTHR34473">
    <property type="entry name" value="UPF0699 TRANSMEMBRANE PROTEIN YDBS"/>
    <property type="match status" value="1"/>
</dbReference>
<feature type="domain" description="YdbS-like PH" evidence="2">
    <location>
        <begin position="69"/>
        <end position="150"/>
    </location>
</feature>
<evidence type="ECO:0000313" key="4">
    <source>
        <dbReference type="Proteomes" id="UP001596087"/>
    </source>
</evidence>
<keyword evidence="1" id="KW-0472">Membrane</keyword>
<evidence type="ECO:0000313" key="3">
    <source>
        <dbReference type="EMBL" id="MFC5176108.1"/>
    </source>
</evidence>
<comment type="caution">
    <text evidence="3">The sequence shown here is derived from an EMBL/GenBank/DDBJ whole genome shotgun (WGS) entry which is preliminary data.</text>
</comment>
<dbReference type="Proteomes" id="UP001596087">
    <property type="component" value="Unassembled WGS sequence"/>
</dbReference>
<keyword evidence="1" id="KW-1133">Transmembrane helix</keyword>
<evidence type="ECO:0000256" key="1">
    <source>
        <dbReference type="SAM" id="Phobius"/>
    </source>
</evidence>
<accession>A0ABW0BGL7</accession>
<dbReference type="PANTHER" id="PTHR34473:SF2">
    <property type="entry name" value="UPF0699 TRANSMEMBRANE PROTEIN YDBT"/>
    <property type="match status" value="1"/>
</dbReference>
<dbReference type="PIRSF" id="PIRSF026631">
    <property type="entry name" value="UCP026631"/>
    <property type="match status" value="1"/>
</dbReference>
<dbReference type="EMBL" id="JBHSKD010000004">
    <property type="protein sequence ID" value="MFC5176108.1"/>
    <property type="molecule type" value="Genomic_DNA"/>
</dbReference>
<dbReference type="InterPro" id="IPR014529">
    <property type="entry name" value="UCP026631"/>
</dbReference>
<feature type="transmembrane region" description="Helical" evidence="1">
    <location>
        <begin position="182"/>
        <end position="204"/>
    </location>
</feature>
<sequence length="496" mass="52776">MTELPPPAANAGWRRLDTRMLLVHPIREVVRFLPVLVGLFVAGRASSGADPRWQLWGIAVPVGLGVLRYFTTTYRLDDERVELKRGLLDRHLLSVRLERIRTVDLTASVFHRMLGLTTVRIGTGTASSSDEDQLDLDGLPVDHAREMRAALLRRADPAAGAGDEPAVPDRVLLRLSPAWARYAPLTGSGYVLAAAALGVAAQVADTSGLFDAFDLERTAEEAAGTPTRAVVTLLVVLVLVTALAIVAYLVANWGFTLSRGGDGTWHVRRGLLTTRETSVDAERLTGVSLGEPLGLRLVGAARLAAIATGLDHRQVSSTPLAPPAPRHVVEAVGTDVVGSPGPVTGRLHPHGPAAARRRWVRVLVPAAVVTAGLVLAVVLGAPAALVWLALLPLPAALVVGVDRVRSLGHGRHDRHLVVRSGSLYRRRDAVREDSVIGWVFRATWFQRRAGLTTLVATVAGGRQHVTALDVPDGDAVSVAVAAVPGLVEQFLVPPPD</sequence>
<feature type="transmembrane region" description="Helical" evidence="1">
    <location>
        <begin position="29"/>
        <end position="47"/>
    </location>
</feature>
<reference evidence="4" key="1">
    <citation type="journal article" date="2019" name="Int. J. Syst. Evol. Microbiol.">
        <title>The Global Catalogue of Microorganisms (GCM) 10K type strain sequencing project: providing services to taxonomists for standard genome sequencing and annotation.</title>
        <authorList>
            <consortium name="The Broad Institute Genomics Platform"/>
            <consortium name="The Broad Institute Genome Sequencing Center for Infectious Disease"/>
            <person name="Wu L."/>
            <person name="Ma J."/>
        </authorList>
    </citation>
    <scope>NUCLEOTIDE SEQUENCE [LARGE SCALE GENOMIC DNA]</scope>
    <source>
        <strain evidence="4">DFY41</strain>
    </source>
</reference>
<gene>
    <name evidence="3" type="ORF">ACFPGP_05450</name>
</gene>
<feature type="domain" description="YdbS-like PH" evidence="2">
    <location>
        <begin position="413"/>
        <end position="476"/>
    </location>
</feature>
<keyword evidence="4" id="KW-1185">Reference proteome</keyword>
<feature type="transmembrane region" description="Helical" evidence="1">
    <location>
        <begin position="229"/>
        <end position="251"/>
    </location>
</feature>
<evidence type="ECO:0000259" key="2">
    <source>
        <dbReference type="Pfam" id="PF03703"/>
    </source>
</evidence>
<organism evidence="3 4">
    <name type="scientific">Nocardioides taihuensis</name>
    <dbReference type="NCBI Taxonomy" id="1835606"/>
    <lineage>
        <taxon>Bacteria</taxon>
        <taxon>Bacillati</taxon>
        <taxon>Actinomycetota</taxon>
        <taxon>Actinomycetes</taxon>
        <taxon>Propionibacteriales</taxon>
        <taxon>Nocardioidaceae</taxon>
        <taxon>Nocardioides</taxon>
    </lineage>
</organism>
<feature type="transmembrane region" description="Helical" evidence="1">
    <location>
        <begin position="53"/>
        <end position="70"/>
    </location>
</feature>
<proteinExistence type="predicted"/>
<dbReference type="Pfam" id="PF03703">
    <property type="entry name" value="bPH_2"/>
    <property type="match status" value="2"/>
</dbReference>
<dbReference type="RefSeq" id="WP_378587913.1">
    <property type="nucleotide sequence ID" value="NZ_JBHSKD010000004.1"/>
</dbReference>
<keyword evidence="1" id="KW-0812">Transmembrane</keyword>
<name>A0ABW0BGL7_9ACTN</name>
<protein>
    <submittedName>
        <fullName evidence="3">PH domain-containing protein</fullName>
    </submittedName>
</protein>
<dbReference type="InterPro" id="IPR005182">
    <property type="entry name" value="YdbS-like_PH"/>
</dbReference>
<feature type="transmembrane region" description="Helical" evidence="1">
    <location>
        <begin position="359"/>
        <end position="379"/>
    </location>
</feature>